<evidence type="ECO:0000256" key="7">
    <source>
        <dbReference type="PROSITE-ProRule" id="PRU00169"/>
    </source>
</evidence>
<reference evidence="10" key="1">
    <citation type="submission" date="2022-04" db="EMBL/GenBank/DDBJ databases">
        <title>Desulfatitalea alkaliphila sp. nov., a novel anaerobic sulfate-reducing bacterium isolated from terrestrial mud volcano, Taman Peninsula, Russia.</title>
        <authorList>
            <person name="Khomyakova M.A."/>
            <person name="Merkel A.Y."/>
            <person name="Slobodkin A.I."/>
        </authorList>
    </citation>
    <scope>NUCLEOTIDE SEQUENCE</scope>
    <source>
        <strain evidence="10">M08but</strain>
    </source>
</reference>
<dbReference type="InterPro" id="IPR003593">
    <property type="entry name" value="AAA+_ATPase"/>
</dbReference>
<keyword evidence="2" id="KW-0547">Nucleotide-binding</keyword>
<dbReference type="PANTHER" id="PTHR32071">
    <property type="entry name" value="TRANSCRIPTIONAL REGULATORY PROTEIN"/>
    <property type="match status" value="1"/>
</dbReference>
<evidence type="ECO:0000256" key="1">
    <source>
        <dbReference type="ARBA" id="ARBA00022553"/>
    </source>
</evidence>
<dbReference type="InterPro" id="IPR001789">
    <property type="entry name" value="Sig_transdc_resp-reg_receiver"/>
</dbReference>
<keyword evidence="1 7" id="KW-0597">Phosphoprotein</keyword>
<evidence type="ECO:0000256" key="6">
    <source>
        <dbReference type="ARBA" id="ARBA00023163"/>
    </source>
</evidence>
<gene>
    <name evidence="10" type="ORF">MRX98_15930</name>
</gene>
<dbReference type="SUPFAM" id="SSF52540">
    <property type="entry name" value="P-loop containing nucleoside triphosphate hydrolases"/>
    <property type="match status" value="1"/>
</dbReference>
<dbReference type="PROSITE" id="PS50045">
    <property type="entry name" value="SIGMA54_INTERACT_4"/>
    <property type="match status" value="1"/>
</dbReference>
<dbReference type="GO" id="GO:0043565">
    <property type="term" value="F:sequence-specific DNA binding"/>
    <property type="evidence" value="ECO:0007669"/>
    <property type="project" value="InterPro"/>
</dbReference>
<dbReference type="GO" id="GO:0006355">
    <property type="term" value="P:regulation of DNA-templated transcription"/>
    <property type="evidence" value="ECO:0007669"/>
    <property type="project" value="InterPro"/>
</dbReference>
<evidence type="ECO:0000313" key="10">
    <source>
        <dbReference type="EMBL" id="MCJ8502073.1"/>
    </source>
</evidence>
<keyword evidence="5" id="KW-0805">Transcription regulation</keyword>
<dbReference type="GO" id="GO:0005524">
    <property type="term" value="F:ATP binding"/>
    <property type="evidence" value="ECO:0007669"/>
    <property type="project" value="UniProtKB-KW"/>
</dbReference>
<dbReference type="PROSITE" id="PS50110">
    <property type="entry name" value="RESPONSE_REGULATORY"/>
    <property type="match status" value="1"/>
</dbReference>
<keyword evidence="6" id="KW-0804">Transcription</keyword>
<dbReference type="InterPro" id="IPR011006">
    <property type="entry name" value="CheY-like_superfamily"/>
</dbReference>
<dbReference type="PROSITE" id="PS00688">
    <property type="entry name" value="SIGMA54_INTERACT_3"/>
    <property type="match status" value="1"/>
</dbReference>
<dbReference type="PANTHER" id="PTHR32071:SF57">
    <property type="entry name" value="C4-DICARBOXYLATE TRANSPORT TRANSCRIPTIONAL REGULATORY PROTEIN DCTD"/>
    <property type="match status" value="1"/>
</dbReference>
<evidence type="ECO:0000256" key="2">
    <source>
        <dbReference type="ARBA" id="ARBA00022741"/>
    </source>
</evidence>
<dbReference type="RefSeq" id="WP_246911950.1">
    <property type="nucleotide sequence ID" value="NZ_JALJRB010000020.1"/>
</dbReference>
<dbReference type="Proteomes" id="UP001165427">
    <property type="component" value="Unassembled WGS sequence"/>
</dbReference>
<dbReference type="EMBL" id="JALJRB010000020">
    <property type="protein sequence ID" value="MCJ8502073.1"/>
    <property type="molecule type" value="Genomic_DNA"/>
</dbReference>
<keyword evidence="11" id="KW-1185">Reference proteome</keyword>
<dbReference type="Gene3D" id="3.40.50.300">
    <property type="entry name" value="P-loop containing nucleotide triphosphate hydrolases"/>
    <property type="match status" value="1"/>
</dbReference>
<dbReference type="PRINTS" id="PR01590">
    <property type="entry name" value="HTHFIS"/>
</dbReference>
<feature type="domain" description="Sigma-54 factor interaction" evidence="8">
    <location>
        <begin position="142"/>
        <end position="373"/>
    </location>
</feature>
<dbReference type="Pfam" id="PF00158">
    <property type="entry name" value="Sigma54_activat"/>
    <property type="match status" value="1"/>
</dbReference>
<evidence type="ECO:0000256" key="3">
    <source>
        <dbReference type="ARBA" id="ARBA00022840"/>
    </source>
</evidence>
<dbReference type="SMART" id="SM00448">
    <property type="entry name" value="REC"/>
    <property type="match status" value="1"/>
</dbReference>
<dbReference type="InterPro" id="IPR025944">
    <property type="entry name" value="Sigma_54_int_dom_CS"/>
</dbReference>
<dbReference type="SUPFAM" id="SSF46689">
    <property type="entry name" value="Homeodomain-like"/>
    <property type="match status" value="1"/>
</dbReference>
<dbReference type="Pfam" id="PF25601">
    <property type="entry name" value="AAA_lid_14"/>
    <property type="match status" value="1"/>
</dbReference>
<dbReference type="InterPro" id="IPR002197">
    <property type="entry name" value="HTH_Fis"/>
</dbReference>
<dbReference type="InterPro" id="IPR027417">
    <property type="entry name" value="P-loop_NTPase"/>
</dbReference>
<evidence type="ECO:0000259" key="9">
    <source>
        <dbReference type="PROSITE" id="PS50110"/>
    </source>
</evidence>
<evidence type="ECO:0000259" key="8">
    <source>
        <dbReference type="PROSITE" id="PS50045"/>
    </source>
</evidence>
<comment type="caution">
    <text evidence="10">The sequence shown here is derived from an EMBL/GenBank/DDBJ whole genome shotgun (WGS) entry which is preliminary data.</text>
</comment>
<dbReference type="Gene3D" id="3.40.50.2300">
    <property type="match status" value="1"/>
</dbReference>
<dbReference type="GO" id="GO:0000160">
    <property type="term" value="P:phosphorelay signal transduction system"/>
    <property type="evidence" value="ECO:0007669"/>
    <property type="project" value="UniProtKB-KW"/>
</dbReference>
<evidence type="ECO:0000313" key="11">
    <source>
        <dbReference type="Proteomes" id="UP001165427"/>
    </source>
</evidence>
<organism evidence="10 11">
    <name type="scientific">Desulfatitalea alkaliphila</name>
    <dbReference type="NCBI Taxonomy" id="2929485"/>
    <lineage>
        <taxon>Bacteria</taxon>
        <taxon>Pseudomonadati</taxon>
        <taxon>Thermodesulfobacteriota</taxon>
        <taxon>Desulfobacteria</taxon>
        <taxon>Desulfobacterales</taxon>
        <taxon>Desulfosarcinaceae</taxon>
        <taxon>Desulfatitalea</taxon>
    </lineage>
</organism>
<protein>
    <submittedName>
        <fullName evidence="10">Sigma-54 dependent transcriptional regulator</fullName>
    </submittedName>
</protein>
<dbReference type="SUPFAM" id="SSF52172">
    <property type="entry name" value="CheY-like"/>
    <property type="match status" value="1"/>
</dbReference>
<evidence type="ECO:0000256" key="5">
    <source>
        <dbReference type="ARBA" id="ARBA00023015"/>
    </source>
</evidence>
<dbReference type="InterPro" id="IPR009057">
    <property type="entry name" value="Homeodomain-like_sf"/>
</dbReference>
<feature type="domain" description="Response regulatory" evidence="9">
    <location>
        <begin position="3"/>
        <end position="117"/>
    </location>
</feature>
<accession>A0AA41RBG5</accession>
<dbReference type="Gene3D" id="1.10.8.60">
    <property type="match status" value="1"/>
</dbReference>
<dbReference type="AlphaFoldDB" id="A0AA41RBG5"/>
<keyword evidence="3" id="KW-0067">ATP-binding</keyword>
<dbReference type="InterPro" id="IPR002078">
    <property type="entry name" value="Sigma_54_int"/>
</dbReference>
<dbReference type="Pfam" id="PF00072">
    <property type="entry name" value="Response_reg"/>
    <property type="match status" value="1"/>
</dbReference>
<dbReference type="FunFam" id="3.40.50.300:FF:000006">
    <property type="entry name" value="DNA-binding transcriptional regulator NtrC"/>
    <property type="match status" value="1"/>
</dbReference>
<dbReference type="FunFam" id="3.40.50.2300:FF:000018">
    <property type="entry name" value="DNA-binding transcriptional regulator NtrC"/>
    <property type="match status" value="1"/>
</dbReference>
<evidence type="ECO:0000256" key="4">
    <source>
        <dbReference type="ARBA" id="ARBA00023012"/>
    </source>
</evidence>
<name>A0AA41RBG5_9BACT</name>
<dbReference type="CDD" id="cd00009">
    <property type="entry name" value="AAA"/>
    <property type="match status" value="1"/>
</dbReference>
<dbReference type="Gene3D" id="1.10.10.60">
    <property type="entry name" value="Homeodomain-like"/>
    <property type="match status" value="1"/>
</dbReference>
<feature type="modified residue" description="4-aspartylphosphate" evidence="7">
    <location>
        <position position="52"/>
    </location>
</feature>
<dbReference type="Pfam" id="PF02954">
    <property type="entry name" value="HTH_8"/>
    <property type="match status" value="1"/>
</dbReference>
<dbReference type="SMART" id="SM00382">
    <property type="entry name" value="AAA"/>
    <property type="match status" value="1"/>
</dbReference>
<proteinExistence type="predicted"/>
<dbReference type="InterPro" id="IPR058031">
    <property type="entry name" value="AAA_lid_NorR"/>
</dbReference>
<sequence length="465" mass="52076">MDTILIVDDEKNYPLILSAVLQEEGYETLSANSGPEALAVLAESDVDLVLTDMKMPKMDGIELLQRIKQSDPELPVIMMTAYGTVEKAVEAMQKGAYNYILKPFDNEQLILYVAQAVAMYRVVKENRRLRSAVASRYSFGNLIGKSKPMQDVFDTIRKVAPASATVLIEGASGTGKELVARAIHFNSPRRNQPFVAVNCAALAESLLESELFGHEKGAFTGAVSMRKGRFELADQGTLFLDEIGELSPALQVKLLRVLQEKVFERVGGMRPITVNFRLIAATNKSLKEEVGRGTFREDLFYRLNVVPVVLPPLRERLEDLRPLIAHFIAKYADERYGDIPVRHVDKEVERLFHEYGWPGNVRELENVIERAMVMCSGDTIKAEDLPKDFKQNIYKDSVLKLDDLPVQATLYETLAFVEKEMILRALRKADFVQAHAANLLGIGKSGLNQKLKKYGIDVAEAAENR</sequence>
<keyword evidence="4" id="KW-0902">Two-component regulatory system</keyword>